<sequence length="133" mass="14971">MLLPRGAPRGSSICETRVGAPLSKHGRRKKMQWWKKQGLHSTSSRGSSSRVTAALSSAPSKQRHIELLFPRHDDFAERHIGPGDKEKRDMLQTLGMESIDELIDQTVPSSIRLTRSLKMDDQVCKLNPESRVL</sequence>
<name>A0ABN9KYX4_9NEOB</name>
<accession>A0ABN9KYX4</accession>
<keyword evidence="4" id="KW-1185">Reference proteome</keyword>
<dbReference type="EMBL" id="CAUEEQ010003036">
    <property type="protein sequence ID" value="CAJ0924214.1"/>
    <property type="molecule type" value="Genomic_DNA"/>
</dbReference>
<evidence type="ECO:0000259" key="2">
    <source>
        <dbReference type="Pfam" id="PF02347"/>
    </source>
</evidence>
<gene>
    <name evidence="3" type="ORF">RIMI_LOCUS2212053</name>
</gene>
<evidence type="ECO:0000256" key="1">
    <source>
        <dbReference type="SAM" id="MobiDB-lite"/>
    </source>
</evidence>
<proteinExistence type="predicted"/>
<evidence type="ECO:0000313" key="4">
    <source>
        <dbReference type="Proteomes" id="UP001176940"/>
    </source>
</evidence>
<reference evidence="3" key="1">
    <citation type="submission" date="2023-07" db="EMBL/GenBank/DDBJ databases">
        <authorList>
            <person name="Stuckert A."/>
        </authorList>
    </citation>
    <scope>NUCLEOTIDE SEQUENCE</scope>
</reference>
<protein>
    <recommendedName>
        <fullName evidence="2">Glycine cleavage system P-protein N-terminal domain-containing protein</fullName>
    </recommendedName>
</protein>
<feature type="compositionally biased region" description="Basic residues" evidence="1">
    <location>
        <begin position="24"/>
        <end position="33"/>
    </location>
</feature>
<evidence type="ECO:0000313" key="3">
    <source>
        <dbReference type="EMBL" id="CAJ0924214.1"/>
    </source>
</evidence>
<comment type="caution">
    <text evidence="3">The sequence shown here is derived from an EMBL/GenBank/DDBJ whole genome shotgun (WGS) entry which is preliminary data.</text>
</comment>
<dbReference type="Proteomes" id="UP001176940">
    <property type="component" value="Unassembled WGS sequence"/>
</dbReference>
<dbReference type="InterPro" id="IPR049315">
    <property type="entry name" value="GDC-P_N"/>
</dbReference>
<feature type="region of interest" description="Disordered" evidence="1">
    <location>
        <begin position="1"/>
        <end position="62"/>
    </location>
</feature>
<feature type="domain" description="Glycine cleavage system P-protein N-terminal" evidence="2">
    <location>
        <begin position="77"/>
        <end position="124"/>
    </location>
</feature>
<organism evidence="3 4">
    <name type="scientific">Ranitomeya imitator</name>
    <name type="common">mimic poison frog</name>
    <dbReference type="NCBI Taxonomy" id="111125"/>
    <lineage>
        <taxon>Eukaryota</taxon>
        <taxon>Metazoa</taxon>
        <taxon>Chordata</taxon>
        <taxon>Craniata</taxon>
        <taxon>Vertebrata</taxon>
        <taxon>Euteleostomi</taxon>
        <taxon>Amphibia</taxon>
        <taxon>Batrachia</taxon>
        <taxon>Anura</taxon>
        <taxon>Neobatrachia</taxon>
        <taxon>Hyloidea</taxon>
        <taxon>Dendrobatidae</taxon>
        <taxon>Dendrobatinae</taxon>
        <taxon>Ranitomeya</taxon>
    </lineage>
</organism>
<feature type="compositionally biased region" description="Low complexity" evidence="1">
    <location>
        <begin position="41"/>
        <end position="50"/>
    </location>
</feature>
<dbReference type="Pfam" id="PF02347">
    <property type="entry name" value="GDC-P"/>
    <property type="match status" value="1"/>
</dbReference>